<evidence type="ECO:0000256" key="1">
    <source>
        <dbReference type="SAM" id="SignalP"/>
    </source>
</evidence>
<comment type="caution">
    <text evidence="2">The sequence shown here is derived from an EMBL/GenBank/DDBJ whole genome shotgun (WGS) entry which is preliminary data.</text>
</comment>
<evidence type="ECO:0000313" key="3">
    <source>
        <dbReference type="Proteomes" id="UP000664859"/>
    </source>
</evidence>
<reference evidence="2" key="1">
    <citation type="submission" date="2021-02" db="EMBL/GenBank/DDBJ databases">
        <title>First Annotated Genome of the Yellow-green Alga Tribonema minus.</title>
        <authorList>
            <person name="Mahan K.M."/>
        </authorList>
    </citation>
    <scope>NUCLEOTIDE SEQUENCE</scope>
    <source>
        <strain evidence="2">UTEX B ZZ1240</strain>
    </source>
</reference>
<proteinExistence type="predicted"/>
<dbReference type="Proteomes" id="UP000664859">
    <property type="component" value="Unassembled WGS sequence"/>
</dbReference>
<gene>
    <name evidence="2" type="ORF">JKP88DRAFT_352480</name>
</gene>
<feature type="chain" id="PRO_5032719447" evidence="1">
    <location>
        <begin position="20"/>
        <end position="177"/>
    </location>
</feature>
<evidence type="ECO:0000313" key="2">
    <source>
        <dbReference type="EMBL" id="KAG5190911.1"/>
    </source>
</evidence>
<protein>
    <submittedName>
        <fullName evidence="2">Uncharacterized protein</fullName>
    </submittedName>
</protein>
<keyword evidence="3" id="KW-1185">Reference proteome</keyword>
<dbReference type="OrthoDB" id="4418812at2759"/>
<sequence>MHTSVLLLPLALLVDHVRAFTAPLARQQHLYSHHLQLRAASDPFRPAKASIDPLVINALQRVLFKDEPADAAVSALLQSRDDALTPEEDALVRSRVHGVVHSAQELRFTLASAVSRHAFIAKYGMQGDYGVSEDLESNPLAQLNHAECLLALYMLHREGRGEEPAFVDAEKLDVLRG</sequence>
<dbReference type="EMBL" id="JAFCMP010000025">
    <property type="protein sequence ID" value="KAG5190911.1"/>
    <property type="molecule type" value="Genomic_DNA"/>
</dbReference>
<organism evidence="2 3">
    <name type="scientific">Tribonema minus</name>
    <dbReference type="NCBI Taxonomy" id="303371"/>
    <lineage>
        <taxon>Eukaryota</taxon>
        <taxon>Sar</taxon>
        <taxon>Stramenopiles</taxon>
        <taxon>Ochrophyta</taxon>
        <taxon>PX clade</taxon>
        <taxon>Xanthophyceae</taxon>
        <taxon>Tribonematales</taxon>
        <taxon>Tribonemataceae</taxon>
        <taxon>Tribonema</taxon>
    </lineage>
</organism>
<keyword evidence="1" id="KW-0732">Signal</keyword>
<name>A0A835ZBX3_9STRA</name>
<accession>A0A835ZBX3</accession>
<feature type="signal peptide" evidence="1">
    <location>
        <begin position="1"/>
        <end position="19"/>
    </location>
</feature>
<dbReference type="AlphaFoldDB" id="A0A835ZBX3"/>